<dbReference type="PANTHER" id="PTHR30270:SF0">
    <property type="entry name" value="THIAMINE-MONOPHOSPHATE KINASE"/>
    <property type="match status" value="1"/>
</dbReference>
<dbReference type="GO" id="GO:0009030">
    <property type="term" value="F:thiamine-phosphate kinase activity"/>
    <property type="evidence" value="ECO:0007669"/>
    <property type="project" value="UniProtKB-EC"/>
</dbReference>
<feature type="binding site" evidence="2">
    <location>
        <begin position="124"/>
        <end position="125"/>
    </location>
    <ligand>
        <name>ATP</name>
        <dbReference type="ChEBI" id="CHEBI:30616"/>
    </ligand>
</feature>
<organism evidence="5 6">
    <name type="scientific">Geopseudomonas aromaticivorans</name>
    <dbReference type="NCBI Taxonomy" id="2849492"/>
    <lineage>
        <taxon>Bacteria</taxon>
        <taxon>Pseudomonadati</taxon>
        <taxon>Pseudomonadota</taxon>
        <taxon>Gammaproteobacteria</taxon>
        <taxon>Pseudomonadales</taxon>
        <taxon>Pseudomonadaceae</taxon>
        <taxon>Geopseudomonas</taxon>
    </lineage>
</organism>
<keyword evidence="6" id="KW-1185">Reference proteome</keyword>
<evidence type="ECO:0000313" key="5">
    <source>
        <dbReference type="EMBL" id="MBV2134817.1"/>
    </source>
</evidence>
<comment type="miscellaneous">
    <text evidence="2">Reaction mechanism of ThiL seems to utilize a direct, inline transfer of the gamma-phosphate of ATP to TMP rather than a phosphorylated enzyme intermediate.</text>
</comment>
<evidence type="ECO:0000313" key="6">
    <source>
        <dbReference type="Proteomes" id="UP000813068"/>
    </source>
</evidence>
<dbReference type="RefSeq" id="WP_217683245.1">
    <property type="nucleotide sequence ID" value="NZ_JAHRGL010000071.1"/>
</dbReference>
<feature type="binding site" evidence="2">
    <location>
        <position position="33"/>
    </location>
    <ligand>
        <name>Mg(2+)</name>
        <dbReference type="ChEBI" id="CHEBI:18420"/>
        <label>4</label>
    </ligand>
</feature>
<evidence type="ECO:0000256" key="2">
    <source>
        <dbReference type="HAMAP-Rule" id="MF_02128"/>
    </source>
</evidence>
<evidence type="ECO:0000259" key="3">
    <source>
        <dbReference type="Pfam" id="PF00586"/>
    </source>
</evidence>
<comment type="caution">
    <text evidence="2">Lacks conserved residue(s) required for the propagation of feature annotation.</text>
</comment>
<dbReference type="InterPro" id="IPR006283">
    <property type="entry name" value="ThiL-like"/>
</dbReference>
<dbReference type="NCBIfam" id="TIGR01379">
    <property type="entry name" value="thiL"/>
    <property type="match status" value="1"/>
</dbReference>
<feature type="binding site" evidence="2">
    <location>
        <position position="149"/>
    </location>
    <ligand>
        <name>ATP</name>
        <dbReference type="ChEBI" id="CHEBI:30616"/>
    </ligand>
</feature>
<protein>
    <recommendedName>
        <fullName evidence="2">Thiamine-monophosphate kinase</fullName>
        <shortName evidence="2">TMP kinase</shortName>
        <shortName evidence="2">Thiamine-phosphate kinase</shortName>
        <ecNumber evidence="2">2.7.4.16</ecNumber>
    </recommendedName>
</protein>
<feature type="binding site" evidence="2">
    <location>
        <position position="57"/>
    </location>
    <ligand>
        <name>substrate</name>
    </ligand>
</feature>
<comment type="function">
    <text evidence="2">Catalyzes the ATP-dependent phosphorylation of thiamine-monophosphate (TMP) to form thiamine-pyrophosphate (TPP), the active form of vitamin B1.</text>
</comment>
<feature type="binding site" evidence="2">
    <location>
        <position position="78"/>
    </location>
    <ligand>
        <name>Mg(2+)</name>
        <dbReference type="ChEBI" id="CHEBI:18420"/>
        <label>3</label>
    </ligand>
</feature>
<sequence length="326" mass="32985">MAGLGEFELIRQYFAAAACATPVSGVARGIGDDCALLQLRPGEQLAVSTDTQVAGVHFPEHHDPFLLAQRVLAAAASDLAAMGAAPLGFTLALTLPNAEPAWLAGFARGLDVMARACQLALIGGDTTRGPLNINVTVFGRLPVGQALLRSGARPGDLLCLGGTTGEAAAALPLVLGERAASGAGDAELLARYWTPQPQLLLGQALRGLASAALDVSDGLLADCGHIAEQSGVALLIEAARLPLAAALREAAGARALHLALTGGDDYVLAFSLPPAALPTLQATGQPFHLIGRVAAGSGVRVLDRDGHDITPAAGGYQHFGGGDGQT</sequence>
<feature type="binding site" evidence="2">
    <location>
        <position position="217"/>
    </location>
    <ligand>
        <name>Mg(2+)</name>
        <dbReference type="ChEBI" id="CHEBI:18420"/>
        <label>5</label>
    </ligand>
</feature>
<feature type="binding site" evidence="2">
    <location>
        <position position="216"/>
    </location>
    <ligand>
        <name>ATP</name>
        <dbReference type="ChEBI" id="CHEBI:30616"/>
    </ligand>
</feature>
<feature type="binding site" evidence="2">
    <location>
        <position position="48"/>
    </location>
    <ligand>
        <name>Mg(2+)</name>
        <dbReference type="ChEBI" id="CHEBI:18420"/>
        <label>4</label>
    </ligand>
</feature>
<dbReference type="Pfam" id="PF00586">
    <property type="entry name" value="AIRS"/>
    <property type="match status" value="1"/>
</dbReference>
<dbReference type="CDD" id="cd02194">
    <property type="entry name" value="ThiL"/>
    <property type="match status" value="1"/>
</dbReference>
<feature type="domain" description="PurM-like C-terminal" evidence="4">
    <location>
        <begin position="153"/>
        <end position="301"/>
    </location>
</feature>
<feature type="binding site" evidence="2">
    <location>
        <position position="214"/>
    </location>
    <ligand>
        <name>Mg(2+)</name>
        <dbReference type="ChEBI" id="CHEBI:18420"/>
        <label>3</label>
    </ligand>
</feature>
<evidence type="ECO:0000256" key="1">
    <source>
        <dbReference type="ARBA" id="ARBA00022977"/>
    </source>
</evidence>
<comment type="caution">
    <text evidence="5">The sequence shown here is derived from an EMBL/GenBank/DDBJ whole genome shotgun (WGS) entry which is preliminary data.</text>
</comment>
<feature type="binding site" evidence="2">
    <location>
        <position position="50"/>
    </location>
    <ligand>
        <name>Mg(2+)</name>
        <dbReference type="ChEBI" id="CHEBI:18420"/>
        <label>2</label>
    </ligand>
</feature>
<keyword evidence="2" id="KW-0547">Nucleotide-binding</keyword>
<feature type="binding site" evidence="2">
    <location>
        <position position="49"/>
    </location>
    <ligand>
        <name>Mg(2+)</name>
        <dbReference type="ChEBI" id="CHEBI:18420"/>
        <label>1</label>
    </ligand>
</feature>
<dbReference type="PIRSF" id="PIRSF005303">
    <property type="entry name" value="Thiam_monoph_kin"/>
    <property type="match status" value="1"/>
</dbReference>
<feature type="binding site" evidence="2">
    <location>
        <position position="264"/>
    </location>
    <ligand>
        <name>substrate</name>
    </ligand>
</feature>
<evidence type="ECO:0000259" key="4">
    <source>
        <dbReference type="Pfam" id="PF02769"/>
    </source>
</evidence>
<keyword evidence="1 2" id="KW-0784">Thiamine biosynthesis</keyword>
<comment type="similarity">
    <text evidence="2">Belongs to the thiamine-monophosphate kinase family.</text>
</comment>
<keyword evidence="2" id="KW-0460">Magnesium</keyword>
<gene>
    <name evidence="2 5" type="primary">thiL</name>
    <name evidence="5" type="ORF">KRX52_18775</name>
</gene>
<feature type="binding site" evidence="2">
    <location>
        <position position="33"/>
    </location>
    <ligand>
        <name>Mg(2+)</name>
        <dbReference type="ChEBI" id="CHEBI:18420"/>
        <label>3</label>
    </ligand>
</feature>
<name>A0ABS6N184_9GAMM</name>
<keyword evidence="2 5" id="KW-0808">Transferase</keyword>
<keyword evidence="2" id="KW-0479">Metal-binding</keyword>
<feature type="binding site" evidence="2">
    <location>
        <position position="316"/>
    </location>
    <ligand>
        <name>substrate</name>
    </ligand>
</feature>
<dbReference type="EMBL" id="JAHRGL010000071">
    <property type="protein sequence ID" value="MBV2134817.1"/>
    <property type="molecule type" value="Genomic_DNA"/>
</dbReference>
<comment type="catalytic activity">
    <reaction evidence="2">
        <text>thiamine phosphate + ATP = thiamine diphosphate + ADP</text>
        <dbReference type="Rhea" id="RHEA:15913"/>
        <dbReference type="ChEBI" id="CHEBI:30616"/>
        <dbReference type="ChEBI" id="CHEBI:37575"/>
        <dbReference type="ChEBI" id="CHEBI:58937"/>
        <dbReference type="ChEBI" id="CHEBI:456216"/>
        <dbReference type="EC" id="2.7.4.16"/>
    </reaction>
</comment>
<reference evidence="5 6" key="1">
    <citation type="submission" date="2021-06" db="EMBL/GenBank/DDBJ databases">
        <title>Differences between aerobic and microaerobic xylene degrading microbial communities.</title>
        <authorList>
            <person name="Banerjee S."/>
            <person name="Tancsics A."/>
        </authorList>
    </citation>
    <scope>NUCLEOTIDE SEQUENCE [LARGE SCALE GENOMIC DNA]</scope>
    <source>
        <strain evidence="5 6">MAP12</strain>
    </source>
</reference>
<dbReference type="InterPro" id="IPR016188">
    <property type="entry name" value="PurM-like_N"/>
</dbReference>
<proteinExistence type="inferred from homology"/>
<feature type="binding site" evidence="2">
    <location>
        <position position="78"/>
    </location>
    <ligand>
        <name>Mg(2+)</name>
        <dbReference type="ChEBI" id="CHEBI:18420"/>
        <label>4</label>
    </ligand>
</feature>
<dbReference type="EC" id="2.7.4.16" evidence="2"/>
<comment type="pathway">
    <text evidence="2">Cofactor biosynthesis; thiamine diphosphate biosynthesis; thiamine diphosphate from thiamine phosphate: step 1/1.</text>
</comment>
<keyword evidence="2 5" id="KW-0418">Kinase</keyword>
<accession>A0ABS6N184</accession>
<feature type="binding site" evidence="2">
    <location>
        <position position="78"/>
    </location>
    <ligand>
        <name>Mg(2+)</name>
        <dbReference type="ChEBI" id="CHEBI:18420"/>
        <label>2</label>
    </ligand>
</feature>
<feature type="binding site" evidence="2">
    <location>
        <position position="125"/>
    </location>
    <ligand>
        <name>Mg(2+)</name>
        <dbReference type="ChEBI" id="CHEBI:18420"/>
        <label>1</label>
    </ligand>
</feature>
<feature type="binding site" evidence="2">
    <location>
        <position position="50"/>
    </location>
    <ligand>
        <name>Mg(2+)</name>
        <dbReference type="ChEBI" id="CHEBI:18420"/>
        <label>1</label>
    </ligand>
</feature>
<keyword evidence="2" id="KW-0067">ATP-binding</keyword>
<dbReference type="HAMAP" id="MF_02128">
    <property type="entry name" value="TMP_kinase"/>
    <property type="match status" value="1"/>
</dbReference>
<dbReference type="InterPro" id="IPR010918">
    <property type="entry name" value="PurM-like_C_dom"/>
</dbReference>
<dbReference type="Pfam" id="PF02769">
    <property type="entry name" value="AIRS_C"/>
    <property type="match status" value="1"/>
</dbReference>
<feature type="domain" description="PurM-like N-terminal" evidence="3">
    <location>
        <begin position="31"/>
        <end position="140"/>
    </location>
</feature>
<dbReference type="Proteomes" id="UP000813068">
    <property type="component" value="Unassembled WGS sequence"/>
</dbReference>
<dbReference type="PANTHER" id="PTHR30270">
    <property type="entry name" value="THIAMINE-MONOPHOSPHATE KINASE"/>
    <property type="match status" value="1"/>
</dbReference>